<gene>
    <name evidence="2" type="ORF">FXB38_08705</name>
</gene>
<evidence type="ECO:0000256" key="1">
    <source>
        <dbReference type="SAM" id="MobiDB-lite"/>
    </source>
</evidence>
<comment type="caution">
    <text evidence="2">The sequence shown here is derived from an EMBL/GenBank/DDBJ whole genome shotgun (WGS) entry which is preliminary data.</text>
</comment>
<dbReference type="Proteomes" id="UP000324853">
    <property type="component" value="Unassembled WGS sequence"/>
</dbReference>
<proteinExistence type="predicted"/>
<evidence type="ECO:0000313" key="3">
    <source>
        <dbReference type="Proteomes" id="UP000324853"/>
    </source>
</evidence>
<feature type="compositionally biased region" description="Basic and acidic residues" evidence="1">
    <location>
        <begin position="77"/>
        <end position="89"/>
    </location>
</feature>
<feature type="region of interest" description="Disordered" evidence="1">
    <location>
        <begin position="63"/>
        <end position="91"/>
    </location>
</feature>
<accession>A0A5S4WWW0</accession>
<evidence type="ECO:0000313" key="2">
    <source>
        <dbReference type="EMBL" id="TYL86111.1"/>
    </source>
</evidence>
<organism evidence="2 3">
    <name type="scientific">Bradyrhizobium cytisi</name>
    <dbReference type="NCBI Taxonomy" id="515489"/>
    <lineage>
        <taxon>Bacteria</taxon>
        <taxon>Pseudomonadati</taxon>
        <taxon>Pseudomonadota</taxon>
        <taxon>Alphaproteobacteria</taxon>
        <taxon>Hyphomicrobiales</taxon>
        <taxon>Nitrobacteraceae</taxon>
        <taxon>Bradyrhizobium</taxon>
    </lineage>
</organism>
<feature type="region of interest" description="Disordered" evidence="1">
    <location>
        <begin position="129"/>
        <end position="151"/>
    </location>
</feature>
<reference evidence="2 3" key="1">
    <citation type="submission" date="2019-08" db="EMBL/GenBank/DDBJ databases">
        <title>Bradyrhizobium hipponensis sp. nov., a rhizobium isolated from a Lupinus angustifolius root nodule in Tunisia.</title>
        <authorList>
            <person name="Off K."/>
            <person name="Rejili M."/>
            <person name="Mars M."/>
            <person name="Brachmann A."/>
            <person name="Marin M."/>
        </authorList>
    </citation>
    <scope>NUCLEOTIDE SEQUENCE [LARGE SCALE GENOMIC DNA]</scope>
    <source>
        <strain evidence="2 3">CTAW11</strain>
    </source>
</reference>
<protein>
    <submittedName>
        <fullName evidence="2">Uncharacterized protein</fullName>
    </submittedName>
</protein>
<dbReference type="RefSeq" id="WP_148750467.1">
    <property type="nucleotide sequence ID" value="NZ_VSSR01000014.1"/>
</dbReference>
<dbReference type="AlphaFoldDB" id="A0A5S4WWW0"/>
<keyword evidence="3" id="KW-1185">Reference proteome</keyword>
<name>A0A5S4WWW0_9BRAD</name>
<dbReference type="EMBL" id="VSSR01000014">
    <property type="protein sequence ID" value="TYL86111.1"/>
    <property type="molecule type" value="Genomic_DNA"/>
</dbReference>
<sequence length="151" mass="16240">MTTTVGFLPAAVSGPIAATETNLRLPCDVPYRLWLAFHNVGLTPRNARLIVIAPGDLYKHAATRQAPPGVAPSNRPQLERPSQRARTSDDPVVLDDLPELVPITTAELDTIQFYLGDLIDRLIADAAASTETKSVSVPKARKQAGIPPPRS</sequence>